<reference evidence="10 11" key="1">
    <citation type="submission" date="2015-09" db="EMBL/GenBank/DDBJ databases">
        <title>Draft genome of the parasitic nematode Teladorsagia circumcincta isolate WARC Sus (inbred).</title>
        <authorList>
            <person name="Mitreva M."/>
        </authorList>
    </citation>
    <scope>NUCLEOTIDE SEQUENCE [LARGE SCALE GENOMIC DNA]</scope>
    <source>
        <strain evidence="10 11">S</strain>
    </source>
</reference>
<evidence type="ECO:0000313" key="10">
    <source>
        <dbReference type="EMBL" id="PIO53571.1"/>
    </source>
</evidence>
<dbReference type="InterPro" id="IPR050292">
    <property type="entry name" value="Glutamine_Synthetase"/>
</dbReference>
<gene>
    <name evidence="10" type="ORF">TELCIR_25089</name>
</gene>
<dbReference type="AlphaFoldDB" id="A0A2G9T6H2"/>
<keyword evidence="5" id="KW-0436">Ligase</keyword>
<dbReference type="PROSITE" id="PS51987">
    <property type="entry name" value="GS_CATALYTIC"/>
    <property type="match status" value="1"/>
</dbReference>
<dbReference type="SUPFAM" id="SSF55931">
    <property type="entry name" value="Glutamine synthetase/guanido kinase"/>
    <property type="match status" value="1"/>
</dbReference>
<evidence type="ECO:0000313" key="11">
    <source>
        <dbReference type="Proteomes" id="UP000230423"/>
    </source>
</evidence>
<feature type="non-terminal residue" evidence="10">
    <location>
        <position position="1"/>
    </location>
</feature>
<organism evidence="10 11">
    <name type="scientific">Teladorsagia circumcincta</name>
    <name type="common">Brown stomach worm</name>
    <name type="synonym">Ostertagia circumcincta</name>
    <dbReference type="NCBI Taxonomy" id="45464"/>
    <lineage>
        <taxon>Eukaryota</taxon>
        <taxon>Metazoa</taxon>
        <taxon>Ecdysozoa</taxon>
        <taxon>Nematoda</taxon>
        <taxon>Chromadorea</taxon>
        <taxon>Rhabditida</taxon>
        <taxon>Rhabditina</taxon>
        <taxon>Rhabditomorpha</taxon>
        <taxon>Strongyloidea</taxon>
        <taxon>Trichostrongylidae</taxon>
        <taxon>Teladorsagia</taxon>
    </lineage>
</organism>
<evidence type="ECO:0000256" key="7">
    <source>
        <dbReference type="ARBA" id="ARBA00022840"/>
    </source>
</evidence>
<keyword evidence="4" id="KW-0963">Cytoplasm</keyword>
<feature type="domain" description="GS catalytic" evidence="9">
    <location>
        <begin position="1"/>
        <end position="86"/>
    </location>
</feature>
<evidence type="ECO:0000256" key="5">
    <source>
        <dbReference type="ARBA" id="ARBA00022598"/>
    </source>
</evidence>
<evidence type="ECO:0000256" key="2">
    <source>
        <dbReference type="ARBA" id="ARBA00009897"/>
    </source>
</evidence>
<proteinExistence type="inferred from homology"/>
<dbReference type="GO" id="GO:0005524">
    <property type="term" value="F:ATP binding"/>
    <property type="evidence" value="ECO:0007669"/>
    <property type="project" value="UniProtKB-KW"/>
</dbReference>
<keyword evidence="7" id="KW-0067">ATP-binding</keyword>
<dbReference type="GO" id="GO:0004356">
    <property type="term" value="F:glutamine synthetase activity"/>
    <property type="evidence" value="ECO:0007669"/>
    <property type="project" value="UniProtKB-EC"/>
</dbReference>
<evidence type="ECO:0000256" key="6">
    <source>
        <dbReference type="ARBA" id="ARBA00022741"/>
    </source>
</evidence>
<dbReference type="OrthoDB" id="1936100at2759"/>
<comment type="similarity">
    <text evidence="2 8">Belongs to the glutamine synthetase family.</text>
</comment>
<dbReference type="EC" id="6.3.1.2" evidence="3"/>
<dbReference type="Gene3D" id="3.30.590.10">
    <property type="entry name" value="Glutamine synthetase/guanido kinase, catalytic domain"/>
    <property type="match status" value="1"/>
</dbReference>
<dbReference type="Proteomes" id="UP000230423">
    <property type="component" value="Unassembled WGS sequence"/>
</dbReference>
<evidence type="ECO:0000256" key="4">
    <source>
        <dbReference type="ARBA" id="ARBA00022490"/>
    </source>
</evidence>
<comment type="subcellular location">
    <subcellularLocation>
        <location evidence="1">Cytoplasm</location>
    </subcellularLocation>
</comment>
<dbReference type="GO" id="GO:0005737">
    <property type="term" value="C:cytoplasm"/>
    <property type="evidence" value="ECO:0007669"/>
    <property type="project" value="UniProtKB-SubCell"/>
</dbReference>
<keyword evidence="11" id="KW-1185">Reference proteome</keyword>
<keyword evidence="6" id="KW-0547">Nucleotide-binding</keyword>
<dbReference type="InterPro" id="IPR008146">
    <property type="entry name" value="Gln_synth_cat_dom"/>
</dbReference>
<dbReference type="EMBL" id="KZ410361">
    <property type="protein sequence ID" value="PIO53571.1"/>
    <property type="molecule type" value="Genomic_DNA"/>
</dbReference>
<name>A0A2G9T6H2_TELCI</name>
<dbReference type="FunFam" id="3.30.590.10:FF:000011">
    <property type="entry name" value="Glutamine synthetase"/>
    <property type="match status" value="1"/>
</dbReference>
<dbReference type="PANTHER" id="PTHR20852">
    <property type="entry name" value="GLUTAMINE SYNTHETASE"/>
    <property type="match status" value="1"/>
</dbReference>
<sequence length="86" mass="9672">DNERRLTGLHETAKIDQFSHGVASRASSVRIPRQTDDDGYGYFEDRRPSSNCDPYDVTAALVRTVCLDGDDRKLSMMYVPTTCVNN</sequence>
<evidence type="ECO:0000259" key="9">
    <source>
        <dbReference type="PROSITE" id="PS51987"/>
    </source>
</evidence>
<protein>
    <recommendedName>
        <fullName evidence="3">glutamine synthetase</fullName>
        <ecNumber evidence="3">6.3.1.2</ecNumber>
    </recommendedName>
</protein>
<evidence type="ECO:0000256" key="1">
    <source>
        <dbReference type="ARBA" id="ARBA00004496"/>
    </source>
</evidence>
<evidence type="ECO:0000256" key="3">
    <source>
        <dbReference type="ARBA" id="ARBA00012937"/>
    </source>
</evidence>
<dbReference type="GO" id="GO:0006542">
    <property type="term" value="P:glutamine biosynthetic process"/>
    <property type="evidence" value="ECO:0007669"/>
    <property type="project" value="TreeGrafter"/>
</dbReference>
<dbReference type="PANTHER" id="PTHR20852:SF57">
    <property type="entry name" value="GLUTAMINE SYNTHETASE 2 CYTOPLASMIC"/>
    <property type="match status" value="1"/>
</dbReference>
<accession>A0A2G9T6H2</accession>
<evidence type="ECO:0000256" key="8">
    <source>
        <dbReference type="PROSITE-ProRule" id="PRU01331"/>
    </source>
</evidence>
<dbReference type="InterPro" id="IPR014746">
    <property type="entry name" value="Gln_synth/guanido_kin_cat_dom"/>
</dbReference>